<dbReference type="HOGENOM" id="CLU_159135_0_0_9"/>
<dbReference type="InterPro" id="IPR028956">
    <property type="entry name" value="Imm51"/>
</dbReference>
<sequence>MENYVSIVKVENNLSVCFYNSSEKVVAIAKKMNEINKDAYMHGYNWEAFFNYYLPKYAPEVLEGMGSDPEAEMYVAYYTLSPETEARAEKLVQVITNLIENEELLYQIIENEGNNISWDN</sequence>
<name>A0A0E0UWH2_LISMM</name>
<evidence type="ECO:0000313" key="1">
    <source>
        <dbReference type="EMBL" id="AEH92325.1"/>
    </source>
</evidence>
<dbReference type="RefSeq" id="WP_012581428.1">
    <property type="nucleotide sequence ID" value="NC_017537.1"/>
</dbReference>
<gene>
    <name evidence="1" type="ordered locus">LMM7_1320</name>
</gene>
<dbReference type="Proteomes" id="UP000000486">
    <property type="component" value="Chromosome"/>
</dbReference>
<dbReference type="PATRIC" id="fig|1030009.3.peg.1308"/>
<protein>
    <submittedName>
        <fullName evidence="1">Uncharacterized protein</fullName>
    </submittedName>
</protein>
<reference evidence="1 2" key="1">
    <citation type="journal article" date="2011" name="J. Bacteriol.">
        <title>Genome sequence of the nonpathogenic Listeria monocytogenes serovar 4a strain M7.</title>
        <authorList>
            <person name="Chen J."/>
            <person name="Xia Y."/>
            <person name="Cheng C."/>
            <person name="Fang C."/>
            <person name="Shan Y."/>
            <person name="Jin G."/>
            <person name="Fang W."/>
        </authorList>
    </citation>
    <scope>NUCLEOTIDE SEQUENCE [LARGE SCALE GENOMIC DNA]</scope>
    <source>
        <strain evidence="1 2">M7</strain>
    </source>
</reference>
<organism evidence="1 2">
    <name type="scientific">Listeria monocytogenes serotype 4a (strain M7)</name>
    <dbReference type="NCBI Taxonomy" id="1030009"/>
    <lineage>
        <taxon>Bacteria</taxon>
        <taxon>Bacillati</taxon>
        <taxon>Bacillota</taxon>
        <taxon>Bacilli</taxon>
        <taxon>Bacillales</taxon>
        <taxon>Listeriaceae</taxon>
        <taxon>Listeria</taxon>
    </lineage>
</organism>
<proteinExistence type="predicted"/>
<dbReference type="AlphaFoldDB" id="A0A0E0UWH2"/>
<dbReference type="KEGG" id="lmq:LMM7_1320"/>
<dbReference type="Pfam" id="PF15595">
    <property type="entry name" value="Imm51"/>
    <property type="match status" value="1"/>
</dbReference>
<dbReference type="EMBL" id="CP002816">
    <property type="protein sequence ID" value="AEH92325.1"/>
    <property type="molecule type" value="Genomic_DNA"/>
</dbReference>
<accession>A0A0E0UWH2</accession>
<evidence type="ECO:0000313" key="2">
    <source>
        <dbReference type="Proteomes" id="UP000000486"/>
    </source>
</evidence>